<dbReference type="SUPFAM" id="SSF53335">
    <property type="entry name" value="S-adenosyl-L-methionine-dependent methyltransferases"/>
    <property type="match status" value="1"/>
</dbReference>
<dbReference type="EMBL" id="SRLE01000018">
    <property type="protein sequence ID" value="TGD70841.1"/>
    <property type="molecule type" value="Genomic_DNA"/>
</dbReference>
<dbReference type="InterPro" id="IPR000780">
    <property type="entry name" value="CheR_MeTrfase"/>
</dbReference>
<name>A0A4Z0LU83_9GAMM</name>
<dbReference type="EC" id="2.1.1.80" evidence="5"/>
<evidence type="ECO:0000256" key="2">
    <source>
        <dbReference type="ARBA" id="ARBA00022603"/>
    </source>
</evidence>
<evidence type="ECO:0000256" key="6">
    <source>
        <dbReference type="PIRSR" id="PIRSR000410-1"/>
    </source>
</evidence>
<dbReference type="InterPro" id="IPR050903">
    <property type="entry name" value="Bact_Chemotaxis_MeTrfase"/>
</dbReference>
<dbReference type="Pfam" id="PF01739">
    <property type="entry name" value="CheR"/>
    <property type="match status" value="1"/>
</dbReference>
<gene>
    <name evidence="8" type="ORF">E4634_20785</name>
</gene>
<feature type="binding site" evidence="6">
    <location>
        <position position="135"/>
    </location>
    <ligand>
        <name>S-adenosyl-L-methionine</name>
        <dbReference type="ChEBI" id="CHEBI:59789"/>
    </ligand>
</feature>
<dbReference type="AlphaFoldDB" id="A0A4Z0LU83"/>
<evidence type="ECO:0000259" key="7">
    <source>
        <dbReference type="PROSITE" id="PS50123"/>
    </source>
</evidence>
<evidence type="ECO:0000313" key="9">
    <source>
        <dbReference type="Proteomes" id="UP000298050"/>
    </source>
</evidence>
<feature type="binding site" evidence="6">
    <location>
        <begin position="218"/>
        <end position="219"/>
    </location>
    <ligand>
        <name>S-adenosyl-L-methionine</name>
        <dbReference type="ChEBI" id="CHEBI:59789"/>
    </ligand>
</feature>
<dbReference type="InterPro" id="IPR029063">
    <property type="entry name" value="SAM-dependent_MTases_sf"/>
</dbReference>
<evidence type="ECO:0000256" key="3">
    <source>
        <dbReference type="ARBA" id="ARBA00022679"/>
    </source>
</evidence>
<dbReference type="OrthoDB" id="9816309at2"/>
<evidence type="ECO:0000256" key="1">
    <source>
        <dbReference type="ARBA" id="ARBA00001541"/>
    </source>
</evidence>
<dbReference type="InterPro" id="IPR036804">
    <property type="entry name" value="CheR_N_sf"/>
</dbReference>
<feature type="domain" description="CheR-type methyltransferase" evidence="7">
    <location>
        <begin position="16"/>
        <end position="290"/>
    </location>
</feature>
<dbReference type="PANTHER" id="PTHR24422">
    <property type="entry name" value="CHEMOTAXIS PROTEIN METHYLTRANSFERASE"/>
    <property type="match status" value="1"/>
</dbReference>
<dbReference type="GO" id="GO:0032259">
    <property type="term" value="P:methylation"/>
    <property type="evidence" value="ECO:0007669"/>
    <property type="project" value="UniProtKB-KW"/>
</dbReference>
<evidence type="ECO:0000256" key="4">
    <source>
        <dbReference type="ARBA" id="ARBA00022691"/>
    </source>
</evidence>
<dbReference type="PIRSF" id="PIRSF000410">
    <property type="entry name" value="CheR"/>
    <property type="match status" value="1"/>
</dbReference>
<feature type="binding site" evidence="6">
    <location>
        <begin position="235"/>
        <end position="236"/>
    </location>
    <ligand>
        <name>S-adenosyl-L-methionine</name>
        <dbReference type="ChEBI" id="CHEBI:59789"/>
    </ligand>
</feature>
<dbReference type="Gene3D" id="3.40.50.150">
    <property type="entry name" value="Vaccinia Virus protein VP39"/>
    <property type="match status" value="1"/>
</dbReference>
<dbReference type="PANTHER" id="PTHR24422:SF19">
    <property type="entry name" value="CHEMOTAXIS PROTEIN METHYLTRANSFERASE"/>
    <property type="match status" value="1"/>
</dbReference>
<feature type="binding site" evidence="6">
    <location>
        <position position="98"/>
    </location>
    <ligand>
        <name>S-adenosyl-L-methionine</name>
        <dbReference type="ChEBI" id="CHEBI:59789"/>
    </ligand>
</feature>
<keyword evidence="3 5" id="KW-0808">Transferase</keyword>
<accession>A0A4Z0LU83</accession>
<dbReference type="GO" id="GO:0008983">
    <property type="term" value="F:protein-glutamate O-methyltransferase activity"/>
    <property type="evidence" value="ECO:0007669"/>
    <property type="project" value="UniProtKB-EC"/>
</dbReference>
<dbReference type="InterPro" id="IPR026024">
    <property type="entry name" value="Chemotaxis_MeTrfase_CheR"/>
</dbReference>
<sequence length="290" mass="32902">MDSAASERAPIRPSRTGVTDFTFTDKDFRYIADLIGDHAGIVLEDIKKDLVYGRLVKRLRSLGLQKFSDYCAILERGDEAEFELFVNSLTTNLTGFYRESHHFDMLRESVLPALMKQKADRTLSVWSAGCSTGAEPYTIAMTLAEELPSNWQARVLGTDIDTGVLETARAGVYDLDWVVRGTGEARMKRWMLRGTGARAAQVRVKPEIRNMVSFGTLNLLESWPMRKPFDIIFCRNVVIYFDKPTQSVLFDRMASQMHPDGYLFIGHSESLNKICDRFKLIGKTVYQKSS</sequence>
<dbReference type="Gene3D" id="1.10.155.10">
    <property type="entry name" value="Chemotaxis receptor methyltransferase CheR, N-terminal domain"/>
    <property type="match status" value="1"/>
</dbReference>
<feature type="binding site" evidence="6">
    <location>
        <position position="92"/>
    </location>
    <ligand>
        <name>S-adenosyl-L-methionine</name>
        <dbReference type="ChEBI" id="CHEBI:59789"/>
    </ligand>
</feature>
<reference evidence="8 9" key="1">
    <citation type="submission" date="2019-04" db="EMBL/GenBank/DDBJ databases">
        <title>Taxonomy of novel Haliea sp. from mangrove soil of West Coast of India.</title>
        <authorList>
            <person name="Verma A."/>
            <person name="Kumar P."/>
            <person name="Krishnamurthi S."/>
        </authorList>
    </citation>
    <scope>NUCLEOTIDE SEQUENCE [LARGE SCALE GENOMIC DNA]</scope>
    <source>
        <strain evidence="8 9">SAOS-164</strain>
    </source>
</reference>
<evidence type="ECO:0000313" key="8">
    <source>
        <dbReference type="EMBL" id="TGD70841.1"/>
    </source>
</evidence>
<keyword evidence="4 5" id="KW-0949">S-adenosyl-L-methionine</keyword>
<dbReference type="PROSITE" id="PS50123">
    <property type="entry name" value="CHER"/>
    <property type="match status" value="1"/>
</dbReference>
<comment type="function">
    <text evidence="5">Methylation of the membrane-bound methyl-accepting chemotaxis proteins (MCP) to form gamma-glutamyl methyl ester residues in MCP.</text>
</comment>
<dbReference type="Proteomes" id="UP000298050">
    <property type="component" value="Unassembled WGS sequence"/>
</dbReference>
<dbReference type="SUPFAM" id="SSF47757">
    <property type="entry name" value="Chemotaxis receptor methyltransferase CheR, N-terminal domain"/>
    <property type="match status" value="1"/>
</dbReference>
<proteinExistence type="predicted"/>
<dbReference type="InterPro" id="IPR022641">
    <property type="entry name" value="CheR_N"/>
</dbReference>
<dbReference type="SMART" id="SM00138">
    <property type="entry name" value="MeTrc"/>
    <property type="match status" value="1"/>
</dbReference>
<protein>
    <recommendedName>
        <fullName evidence="5">Chemotaxis protein methyltransferase</fullName>
        <ecNumber evidence="5">2.1.1.80</ecNumber>
    </recommendedName>
</protein>
<organism evidence="8 9">
    <name type="scientific">Mangrovimicrobium sediminis</name>
    <dbReference type="NCBI Taxonomy" id="2562682"/>
    <lineage>
        <taxon>Bacteria</taxon>
        <taxon>Pseudomonadati</taxon>
        <taxon>Pseudomonadota</taxon>
        <taxon>Gammaproteobacteria</taxon>
        <taxon>Cellvibrionales</taxon>
        <taxon>Halieaceae</taxon>
        <taxon>Mangrovimicrobium</taxon>
    </lineage>
</organism>
<comment type="catalytic activity">
    <reaction evidence="1 5">
        <text>L-glutamyl-[protein] + S-adenosyl-L-methionine = [protein]-L-glutamate 5-O-methyl ester + S-adenosyl-L-homocysteine</text>
        <dbReference type="Rhea" id="RHEA:24452"/>
        <dbReference type="Rhea" id="RHEA-COMP:10208"/>
        <dbReference type="Rhea" id="RHEA-COMP:10311"/>
        <dbReference type="ChEBI" id="CHEBI:29973"/>
        <dbReference type="ChEBI" id="CHEBI:57856"/>
        <dbReference type="ChEBI" id="CHEBI:59789"/>
        <dbReference type="ChEBI" id="CHEBI:82795"/>
        <dbReference type="EC" id="2.1.1.80"/>
    </reaction>
</comment>
<evidence type="ECO:0000256" key="5">
    <source>
        <dbReference type="PIRNR" id="PIRNR000410"/>
    </source>
</evidence>
<dbReference type="InterPro" id="IPR022642">
    <property type="entry name" value="CheR_C"/>
</dbReference>
<keyword evidence="2 5" id="KW-0489">Methyltransferase</keyword>
<dbReference type="Pfam" id="PF03705">
    <property type="entry name" value="CheR_N"/>
    <property type="match status" value="1"/>
</dbReference>
<feature type="binding site" evidence="6">
    <location>
        <position position="159"/>
    </location>
    <ligand>
        <name>S-adenosyl-L-methionine</name>
        <dbReference type="ChEBI" id="CHEBI:59789"/>
    </ligand>
</feature>
<dbReference type="PRINTS" id="PR00996">
    <property type="entry name" value="CHERMTFRASE"/>
</dbReference>
<comment type="caution">
    <text evidence="8">The sequence shown here is derived from an EMBL/GenBank/DDBJ whole genome shotgun (WGS) entry which is preliminary data.</text>
</comment>
<feature type="binding site" evidence="6">
    <location>
        <position position="94"/>
    </location>
    <ligand>
        <name>S-adenosyl-L-methionine</name>
        <dbReference type="ChEBI" id="CHEBI:59789"/>
    </ligand>
</feature>
<keyword evidence="9" id="KW-1185">Reference proteome</keyword>